<organism evidence="1 2">
    <name type="scientific">Candidatus Fervidibacter sacchari</name>
    <dbReference type="NCBI Taxonomy" id="1448929"/>
    <lineage>
        <taxon>Bacteria</taxon>
        <taxon>Candidatus Fervidibacterota</taxon>
        <taxon>Candidatus Fervidibacter</taxon>
    </lineage>
</organism>
<dbReference type="EMBL" id="JANUCP010000002">
    <property type="protein sequence ID" value="MCS3918666.1"/>
    <property type="molecule type" value="Genomic_DNA"/>
</dbReference>
<accession>A0ABT2EL92</accession>
<protein>
    <submittedName>
        <fullName evidence="1">Uncharacterized protein</fullName>
    </submittedName>
</protein>
<comment type="caution">
    <text evidence="1">The sequence shown here is derived from an EMBL/GenBank/DDBJ whole genome shotgun (WGS) entry which is preliminary data.</text>
</comment>
<sequence length="69" mass="7472">MTTKRVARFSDNAQTFFYSQKNLVSSSASEATSQPQKVALGILPQAKINGLSPRVQKQTISLEAGNDLC</sequence>
<keyword evidence="2" id="KW-1185">Reference proteome</keyword>
<gene>
    <name evidence="1" type="ORF">M2350_001066</name>
</gene>
<evidence type="ECO:0000313" key="2">
    <source>
        <dbReference type="Proteomes" id="UP001204798"/>
    </source>
</evidence>
<reference evidence="1 2" key="1">
    <citation type="submission" date="2022-08" db="EMBL/GenBank/DDBJ databases">
        <title>Bacterial and archaeal communities from various locations to study Microbial Dark Matter (Phase II).</title>
        <authorList>
            <person name="Stepanauskas R."/>
        </authorList>
    </citation>
    <scope>NUCLEOTIDE SEQUENCE [LARGE SCALE GENOMIC DNA]</scope>
    <source>
        <strain evidence="1 2">PD1</strain>
    </source>
</reference>
<dbReference type="Proteomes" id="UP001204798">
    <property type="component" value="Unassembled WGS sequence"/>
</dbReference>
<evidence type="ECO:0000313" key="1">
    <source>
        <dbReference type="EMBL" id="MCS3918666.1"/>
    </source>
</evidence>
<name>A0ABT2EL92_9BACT</name>
<proteinExistence type="predicted"/>
<dbReference type="RefSeq" id="WP_259094662.1">
    <property type="nucleotide sequence ID" value="NZ_CP130454.1"/>
</dbReference>